<sequence>MALVHPELATGEDYNNSSKEEPQSHYLPPQYMLKSDDNFSKMLERKRAKAATNKPRVEQVVAQRSPHAAVDIRNTAGVGEERADVLESEKESTYDVRRFNYLLLGGPTNQETIRESPPSSISSDERETGSSSRSSDDIESRSSVEEVVTPASVKQQWYWNENKSFVPCSALVAVLLVIIMALSITIGVHKCRDAQSSGDAEVMQQLESIVNVSATARSITPDTTRCLLVTFLQPLFPSDCVACSFRMANDINQAIVSSSVDHSIHFFSSSNNTWKEDASFVMDSGNFDMPVAISKNIAVVGTPYETKLTNSGRAYVFEKSEDNWAEATDHLTKGWENNDYEVEAGIIQNFGRSVAVDNDLIAVGAFADLGRINPTFVFRRLVYGGFSRETISPKYSDRYRMVNAVDIRNDIAVSSLSSPQVPTDKDGTVFVYKIQQSGATLVQKLSNVDCKLFGRKVAILNDGGLVVSCTFEDGTSALQYYNTSNSSKKYALEQEIANAGRHSTTDWFDVDDASNTLAVLKSSFGETNNATTVVLYVLENGLWMKAITVTTPSQEHCRSVALAKNTLLMDTGRNIHAYSIEHC</sequence>
<dbReference type="PANTHER" id="PTHR36220:SF1">
    <property type="entry name" value="GAMMA TUBULIN COMPLEX COMPONENT C-TERMINAL DOMAIN-CONTAINING PROTEIN"/>
    <property type="match status" value="1"/>
</dbReference>
<keyword evidence="4" id="KW-1185">Reference proteome</keyword>
<feature type="region of interest" description="Disordered" evidence="1">
    <location>
        <begin position="1"/>
        <end position="30"/>
    </location>
</feature>
<protein>
    <submittedName>
        <fullName evidence="3">Uncharacterized protein</fullName>
    </submittedName>
</protein>
<feature type="region of interest" description="Disordered" evidence="1">
    <location>
        <begin position="107"/>
        <end position="145"/>
    </location>
</feature>
<keyword evidence="2" id="KW-1133">Transmembrane helix</keyword>
<dbReference type="PaxDb" id="35128-Thaps21535"/>
<keyword evidence="2" id="KW-0472">Membrane</keyword>
<feature type="region of interest" description="Disordered" evidence="1">
    <location>
        <begin position="46"/>
        <end position="66"/>
    </location>
</feature>
<dbReference type="Proteomes" id="UP000001449">
    <property type="component" value="Chromosome 2"/>
</dbReference>
<gene>
    <name evidence="3" type="ORF">THAPSDRAFT_21535</name>
</gene>
<accession>B8BVU0</accession>
<dbReference type="PANTHER" id="PTHR36220">
    <property type="entry name" value="UNNAMED PRODUCT"/>
    <property type="match status" value="1"/>
</dbReference>
<evidence type="ECO:0000256" key="2">
    <source>
        <dbReference type="SAM" id="Phobius"/>
    </source>
</evidence>
<feature type="transmembrane region" description="Helical" evidence="2">
    <location>
        <begin position="164"/>
        <end position="188"/>
    </location>
</feature>
<dbReference type="KEGG" id="tps:THAPSDRAFT_21535"/>
<reference evidence="3 4" key="2">
    <citation type="journal article" date="2008" name="Nature">
        <title>The Phaeodactylum genome reveals the evolutionary history of diatom genomes.</title>
        <authorList>
            <person name="Bowler C."/>
            <person name="Allen A.E."/>
            <person name="Badger J.H."/>
            <person name="Grimwood J."/>
            <person name="Jabbari K."/>
            <person name="Kuo A."/>
            <person name="Maheswari U."/>
            <person name="Martens C."/>
            <person name="Maumus F."/>
            <person name="Otillar R.P."/>
            <person name="Rayko E."/>
            <person name="Salamov A."/>
            <person name="Vandepoele K."/>
            <person name="Beszteri B."/>
            <person name="Gruber A."/>
            <person name="Heijde M."/>
            <person name="Katinka M."/>
            <person name="Mock T."/>
            <person name="Valentin K."/>
            <person name="Verret F."/>
            <person name="Berges J.A."/>
            <person name="Brownlee C."/>
            <person name="Cadoret J.P."/>
            <person name="Chiovitti A."/>
            <person name="Choi C.J."/>
            <person name="Coesel S."/>
            <person name="De Martino A."/>
            <person name="Detter J.C."/>
            <person name="Durkin C."/>
            <person name="Falciatore A."/>
            <person name="Fournet J."/>
            <person name="Haruta M."/>
            <person name="Huysman M.J."/>
            <person name="Jenkins B.D."/>
            <person name="Jiroutova K."/>
            <person name="Jorgensen R.E."/>
            <person name="Joubert Y."/>
            <person name="Kaplan A."/>
            <person name="Kroger N."/>
            <person name="Kroth P.G."/>
            <person name="La Roche J."/>
            <person name="Lindquist E."/>
            <person name="Lommer M."/>
            <person name="Martin-Jezequel V."/>
            <person name="Lopez P.J."/>
            <person name="Lucas S."/>
            <person name="Mangogna M."/>
            <person name="McGinnis K."/>
            <person name="Medlin L.K."/>
            <person name="Montsant A."/>
            <person name="Oudot-Le Secq M.P."/>
            <person name="Napoli C."/>
            <person name="Obornik M."/>
            <person name="Parker M.S."/>
            <person name="Petit J.L."/>
            <person name="Porcel B.M."/>
            <person name="Poulsen N."/>
            <person name="Robison M."/>
            <person name="Rychlewski L."/>
            <person name="Rynearson T.A."/>
            <person name="Schmutz J."/>
            <person name="Shapiro H."/>
            <person name="Siaut M."/>
            <person name="Stanley M."/>
            <person name="Sussman M.R."/>
            <person name="Taylor A.R."/>
            <person name="Vardi A."/>
            <person name="von Dassow P."/>
            <person name="Vyverman W."/>
            <person name="Willis A."/>
            <person name="Wyrwicz L.S."/>
            <person name="Rokhsar D.S."/>
            <person name="Weissenbach J."/>
            <person name="Armbrust E.V."/>
            <person name="Green B.R."/>
            <person name="Van de Peer Y."/>
            <person name="Grigoriev I.V."/>
        </authorList>
    </citation>
    <scope>NUCLEOTIDE SEQUENCE [LARGE SCALE GENOMIC DNA]</scope>
    <source>
        <strain evidence="3 4">CCMP1335</strain>
    </source>
</reference>
<dbReference type="RefSeq" id="XP_002287552.1">
    <property type="nucleotide sequence ID" value="XM_002287516.1"/>
</dbReference>
<dbReference type="GeneID" id="7450455"/>
<dbReference type="HOGENOM" id="CLU_468158_0_0_1"/>
<evidence type="ECO:0000256" key="1">
    <source>
        <dbReference type="SAM" id="MobiDB-lite"/>
    </source>
</evidence>
<evidence type="ECO:0000313" key="4">
    <source>
        <dbReference type="Proteomes" id="UP000001449"/>
    </source>
</evidence>
<evidence type="ECO:0000313" key="3">
    <source>
        <dbReference type="EMBL" id="EED94995.1"/>
    </source>
</evidence>
<name>B8BVU0_THAPS</name>
<feature type="compositionally biased region" description="Basic and acidic residues" evidence="1">
    <location>
        <begin position="123"/>
        <end position="144"/>
    </location>
</feature>
<dbReference type="InParanoid" id="B8BVU0"/>
<organism evidence="3 4">
    <name type="scientific">Thalassiosira pseudonana</name>
    <name type="common">Marine diatom</name>
    <name type="synonym">Cyclotella nana</name>
    <dbReference type="NCBI Taxonomy" id="35128"/>
    <lineage>
        <taxon>Eukaryota</taxon>
        <taxon>Sar</taxon>
        <taxon>Stramenopiles</taxon>
        <taxon>Ochrophyta</taxon>
        <taxon>Bacillariophyta</taxon>
        <taxon>Coscinodiscophyceae</taxon>
        <taxon>Thalassiosirophycidae</taxon>
        <taxon>Thalassiosirales</taxon>
        <taxon>Thalassiosiraceae</taxon>
        <taxon>Thalassiosira</taxon>
    </lineage>
</organism>
<dbReference type="EMBL" id="CM000639">
    <property type="protein sequence ID" value="EED94995.1"/>
    <property type="molecule type" value="Genomic_DNA"/>
</dbReference>
<proteinExistence type="predicted"/>
<reference evidence="3 4" key="1">
    <citation type="journal article" date="2004" name="Science">
        <title>The genome of the diatom Thalassiosira pseudonana: ecology, evolution, and metabolism.</title>
        <authorList>
            <person name="Armbrust E.V."/>
            <person name="Berges J.A."/>
            <person name="Bowler C."/>
            <person name="Green B.R."/>
            <person name="Martinez D."/>
            <person name="Putnam N.H."/>
            <person name="Zhou S."/>
            <person name="Allen A.E."/>
            <person name="Apt K.E."/>
            <person name="Bechner M."/>
            <person name="Brzezinski M.A."/>
            <person name="Chaal B.K."/>
            <person name="Chiovitti A."/>
            <person name="Davis A.K."/>
            <person name="Demarest M.S."/>
            <person name="Detter J.C."/>
            <person name="Glavina T."/>
            <person name="Goodstein D."/>
            <person name="Hadi M.Z."/>
            <person name="Hellsten U."/>
            <person name="Hildebrand M."/>
            <person name="Jenkins B.D."/>
            <person name="Jurka J."/>
            <person name="Kapitonov V.V."/>
            <person name="Kroger N."/>
            <person name="Lau W.W."/>
            <person name="Lane T.W."/>
            <person name="Larimer F.W."/>
            <person name="Lippmeier J.C."/>
            <person name="Lucas S."/>
            <person name="Medina M."/>
            <person name="Montsant A."/>
            <person name="Obornik M."/>
            <person name="Parker M.S."/>
            <person name="Palenik B."/>
            <person name="Pazour G.J."/>
            <person name="Richardson P.M."/>
            <person name="Rynearson T.A."/>
            <person name="Saito M.A."/>
            <person name="Schwartz D.C."/>
            <person name="Thamatrakoln K."/>
            <person name="Valentin K."/>
            <person name="Vardi A."/>
            <person name="Wilkerson F.P."/>
            <person name="Rokhsar D.S."/>
        </authorList>
    </citation>
    <scope>NUCLEOTIDE SEQUENCE [LARGE SCALE GENOMIC DNA]</scope>
    <source>
        <strain evidence="3 4">CCMP1335</strain>
    </source>
</reference>
<dbReference type="AlphaFoldDB" id="B8BVU0"/>
<keyword evidence="2" id="KW-0812">Transmembrane</keyword>